<feature type="region of interest" description="Disordered" evidence="1">
    <location>
        <begin position="158"/>
        <end position="183"/>
    </location>
</feature>
<protein>
    <submittedName>
        <fullName evidence="2">Uncharacterized protein</fullName>
    </submittedName>
</protein>
<proteinExistence type="predicted"/>
<gene>
    <name evidence="2" type="ORF">ECC02_003685</name>
</gene>
<comment type="caution">
    <text evidence="2">The sequence shown here is derived from an EMBL/GenBank/DDBJ whole genome shotgun (WGS) entry which is preliminary data.</text>
</comment>
<evidence type="ECO:0000313" key="3">
    <source>
        <dbReference type="Proteomes" id="UP000583944"/>
    </source>
</evidence>
<sequence>MAALRSILSRREVNQFCSIGSELLSGPLSLSLEKWEAALEALEKAKNDSSILPAVASLSIDSASTSVRHYHNVYSKCVRLMVIPLRRWQQWREGLCFFMGESSREEAAPLATLCRQCLVSQQECFAVSFWGCWSSVVIRLELHMTSLAAAAASEVGVEKSGENGDGDVSFEEGEEKDEEEEGVNTEDVDLSILRLRRRCYSELYQFQRIAHDAAHLFGSYAMVGRAERQWLTDTFLLGRDEKAAEALVRRSFKRDFGVPSADLDSGVLLDEYHSFEINEGKEKAMAKRAQDTLKGAWCLKARDVFEHEMRAQNERPSKECGSDNSGNNSCELLVRCLREKVGRPDLAFAVTMRRILENEPFPAKVDLARVEFALSLFLQWFEKYTHERHHGEIPLFTAADLWSFVLERHTELLKWVVFHYCHDEVVADLSSALEAVKAVGFSARHCLDVYLVAMASRRLSNDVRKQFEEEARRKVCSWVEHTVVNTFLSAIQSICSEAAARVAATAATAATTPSFAFSPEIISVHINVAKAQLLLLCDAAFYAMDARRILLPVVDAGFKRMSAMSVETDLSGLSCWTFCMLGVLSCLRRSVCCLRDGSLPTDDLFTTLHSHYRTLQRLSPSSTADLVTDAWIDFLSGEGRGAVVGARQGGIFDITRVRHALINNDDIVEGFGKEKGGKRLRDE</sequence>
<evidence type="ECO:0000313" key="2">
    <source>
        <dbReference type="EMBL" id="KAF5223146.1"/>
    </source>
</evidence>
<evidence type="ECO:0000256" key="1">
    <source>
        <dbReference type="SAM" id="MobiDB-lite"/>
    </source>
</evidence>
<feature type="compositionally biased region" description="Acidic residues" evidence="1">
    <location>
        <begin position="164"/>
        <end position="183"/>
    </location>
</feature>
<organism evidence="2 3">
    <name type="scientific">Trypanosoma cruzi</name>
    <dbReference type="NCBI Taxonomy" id="5693"/>
    <lineage>
        <taxon>Eukaryota</taxon>
        <taxon>Discoba</taxon>
        <taxon>Euglenozoa</taxon>
        <taxon>Kinetoplastea</taxon>
        <taxon>Metakinetoplastina</taxon>
        <taxon>Trypanosomatida</taxon>
        <taxon>Trypanosomatidae</taxon>
        <taxon>Trypanosoma</taxon>
        <taxon>Schizotrypanum</taxon>
    </lineage>
</organism>
<name>A0A7J6Y9Q4_TRYCR</name>
<dbReference type="EMBL" id="JABDHM010000021">
    <property type="protein sequence ID" value="KAF5223146.1"/>
    <property type="molecule type" value="Genomic_DNA"/>
</dbReference>
<accession>A0A7J6Y9Q4</accession>
<dbReference type="AlphaFoldDB" id="A0A7J6Y9Q4"/>
<dbReference type="VEuPathDB" id="TriTrypDB:ECC02_003685"/>
<dbReference type="VEuPathDB" id="TriTrypDB:BCY84_18332"/>
<dbReference type="Proteomes" id="UP000583944">
    <property type="component" value="Unassembled WGS sequence"/>
</dbReference>
<reference evidence="2 3" key="1">
    <citation type="journal article" date="2019" name="Genome Biol. Evol.">
        <title>Nanopore Sequencing Significantly Improves Genome Assembly of the Protozoan Parasite Trypanosoma cruzi.</title>
        <authorList>
            <person name="Diaz-Viraque F."/>
            <person name="Pita S."/>
            <person name="Greif G."/>
            <person name="de Souza R.C.M."/>
            <person name="Iraola G."/>
            <person name="Robello C."/>
        </authorList>
    </citation>
    <scope>NUCLEOTIDE SEQUENCE [LARGE SCALE GENOMIC DNA]</scope>
    <source>
        <strain evidence="2 3">Berenice</strain>
    </source>
</reference>